<accession>A0AAE0GHE6</accession>
<gene>
    <name evidence="2" type="ORF">CYMTET_13914</name>
</gene>
<feature type="compositionally biased region" description="Gly residues" evidence="1">
    <location>
        <begin position="57"/>
        <end position="75"/>
    </location>
</feature>
<feature type="compositionally biased region" description="Low complexity" evidence="1">
    <location>
        <begin position="120"/>
        <end position="171"/>
    </location>
</feature>
<organism evidence="2 3">
    <name type="scientific">Cymbomonas tetramitiformis</name>
    <dbReference type="NCBI Taxonomy" id="36881"/>
    <lineage>
        <taxon>Eukaryota</taxon>
        <taxon>Viridiplantae</taxon>
        <taxon>Chlorophyta</taxon>
        <taxon>Pyramimonadophyceae</taxon>
        <taxon>Pyramimonadales</taxon>
        <taxon>Pyramimonadaceae</taxon>
        <taxon>Cymbomonas</taxon>
    </lineage>
</organism>
<dbReference type="EMBL" id="LGRX02005614">
    <property type="protein sequence ID" value="KAK3278107.1"/>
    <property type="molecule type" value="Genomic_DNA"/>
</dbReference>
<feature type="region of interest" description="Disordered" evidence="1">
    <location>
        <begin position="40"/>
        <end position="181"/>
    </location>
</feature>
<proteinExistence type="predicted"/>
<reference evidence="2 3" key="1">
    <citation type="journal article" date="2015" name="Genome Biol. Evol.">
        <title>Comparative Genomics of a Bacterivorous Green Alga Reveals Evolutionary Causalities and Consequences of Phago-Mixotrophic Mode of Nutrition.</title>
        <authorList>
            <person name="Burns J.A."/>
            <person name="Paasch A."/>
            <person name="Narechania A."/>
            <person name="Kim E."/>
        </authorList>
    </citation>
    <scope>NUCLEOTIDE SEQUENCE [LARGE SCALE GENOMIC DNA]</scope>
    <source>
        <strain evidence="2 3">PLY_AMNH</strain>
    </source>
</reference>
<comment type="caution">
    <text evidence="2">The sequence shown here is derived from an EMBL/GenBank/DDBJ whole genome shotgun (WGS) entry which is preliminary data.</text>
</comment>
<keyword evidence="3" id="KW-1185">Reference proteome</keyword>
<feature type="compositionally biased region" description="Acidic residues" evidence="1">
    <location>
        <begin position="90"/>
        <end position="100"/>
    </location>
</feature>
<dbReference type="AlphaFoldDB" id="A0AAE0GHE6"/>
<evidence type="ECO:0000256" key="1">
    <source>
        <dbReference type="SAM" id="MobiDB-lite"/>
    </source>
</evidence>
<name>A0AAE0GHE6_9CHLO</name>
<protein>
    <submittedName>
        <fullName evidence="2">Uncharacterized protein</fullName>
    </submittedName>
</protein>
<evidence type="ECO:0000313" key="3">
    <source>
        <dbReference type="Proteomes" id="UP001190700"/>
    </source>
</evidence>
<dbReference type="Proteomes" id="UP001190700">
    <property type="component" value="Unassembled WGS sequence"/>
</dbReference>
<evidence type="ECO:0000313" key="2">
    <source>
        <dbReference type="EMBL" id="KAK3278107.1"/>
    </source>
</evidence>
<sequence length="181" mass="18262">MAGGAALSRRQASWYEDLVEVAVHAMEYVPGRTLVVPDAASRRPDYVQTSARDGLNAAGGGGDIGAEGESCGRGGPHYFTSSPLDAEFSSSDEDDEEYPATDEPACGGPNAHASAVAIRGATAAGDSSNAATSSGSSGAPAADGNRQQRSSSSQPAAAAEQRQPATAAAEQRQGKPKSSYS</sequence>